<keyword evidence="2" id="KW-1185">Reference proteome</keyword>
<proteinExistence type="predicted"/>
<dbReference type="AlphaFoldDB" id="A0A0D9ZHD6"/>
<protein>
    <submittedName>
        <fullName evidence="1">Uncharacterized protein</fullName>
    </submittedName>
</protein>
<sequence length="59" mass="6052">MPIDGVTTTGRRLPRTAPAQTTLVLTLAAGRAVLAAAPPTVEASPALGLNYGTLLDYFV</sequence>
<dbReference type="HOGENOM" id="CLU_2964637_0_0_1"/>
<reference evidence="1" key="1">
    <citation type="submission" date="2015-04" db="UniProtKB">
        <authorList>
            <consortium name="EnsemblPlants"/>
        </authorList>
    </citation>
    <scope>IDENTIFICATION</scope>
</reference>
<evidence type="ECO:0000313" key="2">
    <source>
        <dbReference type="Proteomes" id="UP000026961"/>
    </source>
</evidence>
<evidence type="ECO:0000313" key="1">
    <source>
        <dbReference type="EnsemblPlants" id="OGLUM04G03260.1"/>
    </source>
</evidence>
<accession>A0A0D9ZHD6</accession>
<dbReference type="Gramene" id="OGLUM04G03260.1">
    <property type="protein sequence ID" value="OGLUM04G03260.1"/>
    <property type="gene ID" value="OGLUM04G03260"/>
</dbReference>
<reference evidence="1" key="2">
    <citation type="submission" date="2018-05" db="EMBL/GenBank/DDBJ databases">
        <title>OgluRS3 (Oryza glumaepatula Reference Sequence Version 3).</title>
        <authorList>
            <person name="Zhang J."/>
            <person name="Kudrna D."/>
            <person name="Lee S."/>
            <person name="Talag J."/>
            <person name="Welchert J."/>
            <person name="Wing R.A."/>
        </authorList>
    </citation>
    <scope>NUCLEOTIDE SEQUENCE [LARGE SCALE GENOMIC DNA]</scope>
</reference>
<name>A0A0D9ZHD6_9ORYZ</name>
<dbReference type="Proteomes" id="UP000026961">
    <property type="component" value="Chromosome 4"/>
</dbReference>
<organism evidence="1">
    <name type="scientific">Oryza glumipatula</name>
    <dbReference type="NCBI Taxonomy" id="40148"/>
    <lineage>
        <taxon>Eukaryota</taxon>
        <taxon>Viridiplantae</taxon>
        <taxon>Streptophyta</taxon>
        <taxon>Embryophyta</taxon>
        <taxon>Tracheophyta</taxon>
        <taxon>Spermatophyta</taxon>
        <taxon>Magnoliopsida</taxon>
        <taxon>Liliopsida</taxon>
        <taxon>Poales</taxon>
        <taxon>Poaceae</taxon>
        <taxon>BOP clade</taxon>
        <taxon>Oryzoideae</taxon>
        <taxon>Oryzeae</taxon>
        <taxon>Oryzinae</taxon>
        <taxon>Oryza</taxon>
    </lineage>
</organism>
<dbReference type="EnsemblPlants" id="OGLUM04G03260.1">
    <property type="protein sequence ID" value="OGLUM04G03260.1"/>
    <property type="gene ID" value="OGLUM04G03260"/>
</dbReference>